<dbReference type="InterPro" id="IPR020084">
    <property type="entry name" value="NUDIX_hydrolase_CS"/>
</dbReference>
<dbReference type="PROSITE" id="PS00893">
    <property type="entry name" value="NUDIX_BOX"/>
    <property type="match status" value="1"/>
</dbReference>
<evidence type="ECO:0000256" key="1">
    <source>
        <dbReference type="ARBA" id="ARBA00022801"/>
    </source>
</evidence>
<keyword evidence="1" id="KW-0378">Hydrolase</keyword>
<accession>A0A2X4HJM5</accession>
<dbReference type="PANTHER" id="PTHR10885:SF0">
    <property type="entry name" value="ISOPENTENYL-DIPHOSPHATE DELTA-ISOMERASE"/>
    <property type="match status" value="1"/>
</dbReference>
<reference evidence="2 3" key="1">
    <citation type="submission" date="2019-11" db="EMBL/GenBank/DDBJ databases">
        <title>Streptococcus uberis isolated from clinical mastitis cases on a southeastern Queensland dairy.</title>
        <authorList>
            <person name="Workentine M.L."/>
            <person name="Price R."/>
            <person name="Olchowy T."/>
        </authorList>
    </citation>
    <scope>NUCLEOTIDE SEQUENCE [LARGE SCALE GENOMIC DNA]</scope>
    <source>
        <strain evidence="2 3">OLC4459-A17</strain>
    </source>
</reference>
<dbReference type="Proteomes" id="UP000483839">
    <property type="component" value="Unassembled WGS sequence"/>
</dbReference>
<dbReference type="Gene3D" id="3.90.79.10">
    <property type="entry name" value="Nucleoside Triphosphate Pyrophosphohydrolase"/>
    <property type="match status" value="1"/>
</dbReference>
<dbReference type="SUPFAM" id="SSF55811">
    <property type="entry name" value="Nudix"/>
    <property type="match status" value="1"/>
</dbReference>
<evidence type="ECO:0000313" key="2">
    <source>
        <dbReference type="EMBL" id="MTD02255.1"/>
    </source>
</evidence>
<gene>
    <name evidence="2" type="ORF">GKS16_08240</name>
</gene>
<dbReference type="PROSITE" id="PS51462">
    <property type="entry name" value="NUDIX"/>
    <property type="match status" value="1"/>
</dbReference>
<dbReference type="InterPro" id="IPR015797">
    <property type="entry name" value="NUDIX_hydrolase-like_dom_sf"/>
</dbReference>
<protein>
    <submittedName>
        <fullName evidence="2">NUDIX domain-containing protein</fullName>
    </submittedName>
</protein>
<dbReference type="PANTHER" id="PTHR10885">
    <property type="entry name" value="ISOPENTENYL-DIPHOSPHATE DELTA-ISOMERASE"/>
    <property type="match status" value="1"/>
</dbReference>
<dbReference type="AlphaFoldDB" id="A0A2X4HJM5"/>
<name>A0A2X4HJM5_STRUB</name>
<comment type="caution">
    <text evidence="2">The sequence shown here is derived from an EMBL/GenBank/DDBJ whole genome shotgun (WGS) entry which is preliminary data.</text>
</comment>
<evidence type="ECO:0000313" key="3">
    <source>
        <dbReference type="Proteomes" id="UP000483839"/>
    </source>
</evidence>
<dbReference type="Pfam" id="PF00293">
    <property type="entry name" value="NUDIX"/>
    <property type="match status" value="1"/>
</dbReference>
<dbReference type="GO" id="GO:0016787">
    <property type="term" value="F:hydrolase activity"/>
    <property type="evidence" value="ECO:0007669"/>
    <property type="project" value="UniProtKB-KW"/>
</dbReference>
<dbReference type="RefSeq" id="WP_012658413.1">
    <property type="nucleotide sequence ID" value="NZ_BAABQA010000003.1"/>
</dbReference>
<dbReference type="CDD" id="cd04693">
    <property type="entry name" value="NUDIX_Hydrolase"/>
    <property type="match status" value="1"/>
</dbReference>
<sequence length="175" mass="20398">MTEYWDIYTKDRQLTGQKMIRGQAFPEGACHLVVHVCIFNEQGQMLIQQRHKTKESWPEYWDLTVGGSALAGETAQEAAMREVKEEIGLSLDLSETMPAFTINFDNGFDDTFLVVENITIENITFPDNEVQDVKWASYNDITQMINQGIFIPYFDSKIRMCFEMREQYGVHKRRH</sequence>
<proteinExistence type="predicted"/>
<dbReference type="OMA" id="DFYLIEY"/>
<organism evidence="2 3">
    <name type="scientific">Streptococcus uberis</name>
    <dbReference type="NCBI Taxonomy" id="1349"/>
    <lineage>
        <taxon>Bacteria</taxon>
        <taxon>Bacillati</taxon>
        <taxon>Bacillota</taxon>
        <taxon>Bacilli</taxon>
        <taxon>Lactobacillales</taxon>
        <taxon>Streptococcaceae</taxon>
        <taxon>Streptococcus</taxon>
    </lineage>
</organism>
<dbReference type="EMBL" id="WLXI01000056">
    <property type="protein sequence ID" value="MTD02255.1"/>
    <property type="molecule type" value="Genomic_DNA"/>
</dbReference>
<dbReference type="InterPro" id="IPR000086">
    <property type="entry name" value="NUDIX_hydrolase_dom"/>
</dbReference>